<protein>
    <submittedName>
        <fullName evidence="1">Uncharacterized protein</fullName>
    </submittedName>
</protein>
<dbReference type="Proteomes" id="UP000004947">
    <property type="component" value="Unassembled WGS sequence"/>
</dbReference>
<keyword evidence="2" id="KW-1185">Reference proteome</keyword>
<dbReference type="PROSITE" id="PS51257">
    <property type="entry name" value="PROKAR_LIPOPROTEIN"/>
    <property type="match status" value="1"/>
</dbReference>
<comment type="caution">
    <text evidence="1">The sequence shown here is derived from an EMBL/GenBank/DDBJ whole genome shotgun (WGS) entry which is preliminary data.</text>
</comment>
<organism evidence="1 2">
    <name type="scientific">Lentisphaera araneosa HTCC2155</name>
    <dbReference type="NCBI Taxonomy" id="313628"/>
    <lineage>
        <taxon>Bacteria</taxon>
        <taxon>Pseudomonadati</taxon>
        <taxon>Lentisphaerota</taxon>
        <taxon>Lentisphaeria</taxon>
        <taxon>Lentisphaerales</taxon>
        <taxon>Lentisphaeraceae</taxon>
        <taxon>Lentisphaera</taxon>
    </lineage>
</organism>
<reference evidence="1 2" key="1">
    <citation type="journal article" date="2010" name="J. Bacteriol.">
        <title>Genome sequence of Lentisphaera araneosa HTCC2155T, the type species of the order Lentisphaerales in the phylum Lentisphaerae.</title>
        <authorList>
            <person name="Thrash J.C."/>
            <person name="Cho J.C."/>
            <person name="Vergin K.L."/>
            <person name="Morris R.M."/>
            <person name="Giovannoni S.J."/>
        </authorList>
    </citation>
    <scope>NUCLEOTIDE SEQUENCE [LARGE SCALE GENOMIC DNA]</scope>
    <source>
        <strain evidence="1 2">HTCC2155</strain>
    </source>
</reference>
<gene>
    <name evidence="1" type="ORF">LNTAR_11886</name>
</gene>
<dbReference type="SUPFAM" id="SSF54001">
    <property type="entry name" value="Cysteine proteinases"/>
    <property type="match status" value="1"/>
</dbReference>
<name>A6DJH8_9BACT</name>
<dbReference type="InterPro" id="IPR038765">
    <property type="entry name" value="Papain-like_cys_pep_sf"/>
</dbReference>
<evidence type="ECO:0000313" key="2">
    <source>
        <dbReference type="Proteomes" id="UP000004947"/>
    </source>
</evidence>
<dbReference type="AlphaFoldDB" id="A6DJH8"/>
<dbReference type="STRING" id="313628.LNTAR_11886"/>
<evidence type="ECO:0000313" key="1">
    <source>
        <dbReference type="EMBL" id="EDM28052.1"/>
    </source>
</evidence>
<accession>A6DJH8</accession>
<dbReference type="InterPro" id="IPR038156">
    <property type="entry name" value="PCS_N_sf"/>
</dbReference>
<dbReference type="Gene3D" id="3.90.70.30">
    <property type="entry name" value="Phytochelatin synthase, N-terminal domain"/>
    <property type="match status" value="1"/>
</dbReference>
<dbReference type="EMBL" id="ABCK01000006">
    <property type="protein sequence ID" value="EDM28052.1"/>
    <property type="molecule type" value="Genomic_DNA"/>
</dbReference>
<sequence length="255" mass="29810">MKYVIIGIILNVFLTSCGINETASKLALNKYDHVVNLNAYDIQEQEPDNIETYNLESTDNSQFTLIKYDSNDTQRDKIQILTNEISDNEKRGRIVNYNIESLVVENNEFVQKNLSTEIKSYKEISFNDIHESINLLVSQYHESKTIDYSQTLKLFQSHLKSYSQSNDILLFNIDQKSFYGAEAEHDTFSVMASYDFETENVLLIEVNEGNQKQFWVHYKNLFDNIMLRKNDNCCTSGWLRISKTTPFTEYYSKLK</sequence>
<dbReference type="RefSeq" id="WP_007278049.1">
    <property type="nucleotide sequence ID" value="NZ_ABCK01000006.1"/>
</dbReference>
<proteinExistence type="predicted"/>